<comment type="caution">
    <text evidence="1">The sequence shown here is derived from an EMBL/GenBank/DDBJ whole genome shotgun (WGS) entry which is preliminary data.</text>
</comment>
<gene>
    <name evidence="1" type="ORF">BaRGS_00015635</name>
</gene>
<dbReference type="AlphaFoldDB" id="A0ABD0L121"/>
<dbReference type="Proteomes" id="UP001519460">
    <property type="component" value="Unassembled WGS sequence"/>
</dbReference>
<evidence type="ECO:0000313" key="2">
    <source>
        <dbReference type="Proteomes" id="UP001519460"/>
    </source>
</evidence>
<accession>A0ABD0L121</accession>
<evidence type="ECO:0000313" key="1">
    <source>
        <dbReference type="EMBL" id="KAK7493114.1"/>
    </source>
</evidence>
<feature type="non-terminal residue" evidence="1">
    <location>
        <position position="180"/>
    </location>
</feature>
<protein>
    <submittedName>
        <fullName evidence="1">Uncharacterized protein</fullName>
    </submittedName>
</protein>
<feature type="non-terminal residue" evidence="1">
    <location>
        <position position="1"/>
    </location>
</feature>
<name>A0ABD0L121_9CAEN</name>
<dbReference type="EMBL" id="JACVVK020000096">
    <property type="protein sequence ID" value="KAK7493114.1"/>
    <property type="molecule type" value="Genomic_DNA"/>
</dbReference>
<sequence length="180" mass="20472">AVEMLGFLATRMGYRNDGLMKNGSFQITRPWFLSLERDLLSGHENVNTRDNTAILVRSGCKVDERLGFVTAVESPEQQGLGNNNNDIKSRQLRLAKGGPETKVTQTFREAAAKLVQADYFSCEQWERGGFDADIETFGSHRSSIRLVSVCEPRDSTATRYRNWNFSRHPVYEQRRASLYS</sequence>
<keyword evidence="2" id="KW-1185">Reference proteome</keyword>
<organism evidence="1 2">
    <name type="scientific">Batillaria attramentaria</name>
    <dbReference type="NCBI Taxonomy" id="370345"/>
    <lineage>
        <taxon>Eukaryota</taxon>
        <taxon>Metazoa</taxon>
        <taxon>Spiralia</taxon>
        <taxon>Lophotrochozoa</taxon>
        <taxon>Mollusca</taxon>
        <taxon>Gastropoda</taxon>
        <taxon>Caenogastropoda</taxon>
        <taxon>Sorbeoconcha</taxon>
        <taxon>Cerithioidea</taxon>
        <taxon>Batillariidae</taxon>
        <taxon>Batillaria</taxon>
    </lineage>
</organism>
<reference evidence="1 2" key="1">
    <citation type="journal article" date="2023" name="Sci. Data">
        <title>Genome assembly of the Korean intertidal mud-creeper Batillaria attramentaria.</title>
        <authorList>
            <person name="Patra A.K."/>
            <person name="Ho P.T."/>
            <person name="Jun S."/>
            <person name="Lee S.J."/>
            <person name="Kim Y."/>
            <person name="Won Y.J."/>
        </authorList>
    </citation>
    <scope>NUCLEOTIDE SEQUENCE [LARGE SCALE GENOMIC DNA]</scope>
    <source>
        <strain evidence="1">Wonlab-2016</strain>
    </source>
</reference>
<proteinExistence type="predicted"/>